<evidence type="ECO:0000313" key="3">
    <source>
        <dbReference type="EnsemblProtists" id="EKX31789"/>
    </source>
</evidence>
<evidence type="ECO:0008006" key="5">
    <source>
        <dbReference type="Google" id="ProtNLM"/>
    </source>
</evidence>
<dbReference type="PANTHER" id="PTHR16214:SF3">
    <property type="entry name" value="TRANSMEMBRANE PROTEIN 260"/>
    <property type="match status" value="1"/>
</dbReference>
<evidence type="ECO:0000313" key="4">
    <source>
        <dbReference type="Proteomes" id="UP000011087"/>
    </source>
</evidence>
<evidence type="ECO:0000256" key="1">
    <source>
        <dbReference type="SAM" id="Phobius"/>
    </source>
</evidence>
<gene>
    <name evidence="2" type="ORF">GUITHDRAFT_122012</name>
</gene>
<dbReference type="OrthoDB" id="197432at2759"/>
<keyword evidence="1" id="KW-1133">Transmembrane helix</keyword>
<dbReference type="InterPro" id="IPR052724">
    <property type="entry name" value="GT117_domain-containing"/>
</dbReference>
<dbReference type="Pfam" id="PF11028">
    <property type="entry name" value="TMEM260-like"/>
    <property type="match status" value="1"/>
</dbReference>
<feature type="transmembrane region" description="Helical" evidence="1">
    <location>
        <begin position="113"/>
        <end position="132"/>
    </location>
</feature>
<dbReference type="InterPro" id="IPR021280">
    <property type="entry name" value="TMEM260-like"/>
</dbReference>
<sequence>MKMDERTLQVATCCNLGVAHPPGYPLHTILGAIFVRAIPYGSPAFRVNLLSALSASIAAGFFSACQTSSCELRSFSQAQASMAMTSSIVRAWSAFSFAFSPLVWTYATHAEVFAMNNMFVAVLLFLHLRFALTKDPKGKKLMIECGNRGQSMTAIISDAQTAAMVIGLGSWGATDSMEGLIRHVLRSEYGTFRLYSGDDQQVQTNLTNFLVKFGWELLQQTHYVGVLLAVVGFFYLFTGGKKNVRDKDKTDSAARCEHVVAKELLYLLSFYLLVFGSLSNLPDKSQMHLGVLKRFWMQANLVVSVFIGDDSCSLNAVEMLLLCHEV</sequence>
<reference evidence="4" key="2">
    <citation type="submission" date="2012-11" db="EMBL/GenBank/DDBJ databases">
        <authorList>
            <person name="Kuo A."/>
            <person name="Curtis B.A."/>
            <person name="Tanifuji G."/>
            <person name="Burki F."/>
            <person name="Gruber A."/>
            <person name="Irimia M."/>
            <person name="Maruyama S."/>
            <person name="Arias M.C."/>
            <person name="Ball S.G."/>
            <person name="Gile G.H."/>
            <person name="Hirakawa Y."/>
            <person name="Hopkins J.F."/>
            <person name="Rensing S.A."/>
            <person name="Schmutz J."/>
            <person name="Symeonidi A."/>
            <person name="Elias M."/>
            <person name="Eveleigh R.J."/>
            <person name="Herman E.K."/>
            <person name="Klute M.J."/>
            <person name="Nakayama T."/>
            <person name="Obornik M."/>
            <person name="Reyes-Prieto A."/>
            <person name="Armbrust E.V."/>
            <person name="Aves S.J."/>
            <person name="Beiko R.G."/>
            <person name="Coutinho P."/>
            <person name="Dacks J.B."/>
            <person name="Durnford D.G."/>
            <person name="Fast N.M."/>
            <person name="Green B.R."/>
            <person name="Grisdale C."/>
            <person name="Hempe F."/>
            <person name="Henrissat B."/>
            <person name="Hoppner M.P."/>
            <person name="Ishida K.-I."/>
            <person name="Kim E."/>
            <person name="Koreny L."/>
            <person name="Kroth P.G."/>
            <person name="Liu Y."/>
            <person name="Malik S.-B."/>
            <person name="Maier U.G."/>
            <person name="McRose D."/>
            <person name="Mock T."/>
            <person name="Neilson J.A."/>
            <person name="Onodera N.T."/>
            <person name="Poole A.M."/>
            <person name="Pritham E.J."/>
            <person name="Richards T.A."/>
            <person name="Rocap G."/>
            <person name="Roy S.W."/>
            <person name="Sarai C."/>
            <person name="Schaack S."/>
            <person name="Shirato S."/>
            <person name="Slamovits C.H."/>
            <person name="Spencer D.F."/>
            <person name="Suzuki S."/>
            <person name="Worden A.Z."/>
            <person name="Zauner S."/>
            <person name="Barry K."/>
            <person name="Bell C."/>
            <person name="Bharti A.K."/>
            <person name="Crow J.A."/>
            <person name="Grimwood J."/>
            <person name="Kramer R."/>
            <person name="Lindquist E."/>
            <person name="Lucas S."/>
            <person name="Salamov A."/>
            <person name="McFadden G.I."/>
            <person name="Lane C.E."/>
            <person name="Keeling P.J."/>
            <person name="Gray M.W."/>
            <person name="Grigoriev I.V."/>
            <person name="Archibald J.M."/>
        </authorList>
    </citation>
    <scope>NUCLEOTIDE SEQUENCE</scope>
    <source>
        <strain evidence="4">CCMP2712</strain>
    </source>
</reference>
<dbReference type="EMBL" id="JH993236">
    <property type="protein sequence ID" value="EKX31789.1"/>
    <property type="molecule type" value="Genomic_DNA"/>
</dbReference>
<dbReference type="eggNOG" id="ENOG502QSIA">
    <property type="taxonomic scope" value="Eukaryota"/>
</dbReference>
<feature type="transmembrane region" description="Helical" evidence="1">
    <location>
        <begin position="153"/>
        <end position="173"/>
    </location>
</feature>
<feature type="transmembrane region" description="Helical" evidence="1">
    <location>
        <begin position="220"/>
        <end position="238"/>
    </location>
</feature>
<keyword evidence="4" id="KW-1185">Reference proteome</keyword>
<dbReference type="Proteomes" id="UP000011087">
    <property type="component" value="Unassembled WGS sequence"/>
</dbReference>
<name>L1I7E7_GUITC</name>
<feature type="transmembrane region" description="Helical" evidence="1">
    <location>
        <begin position="259"/>
        <end position="278"/>
    </location>
</feature>
<reference evidence="2 4" key="1">
    <citation type="journal article" date="2012" name="Nature">
        <title>Algal genomes reveal evolutionary mosaicism and the fate of nucleomorphs.</title>
        <authorList>
            <consortium name="DOE Joint Genome Institute"/>
            <person name="Curtis B.A."/>
            <person name="Tanifuji G."/>
            <person name="Burki F."/>
            <person name="Gruber A."/>
            <person name="Irimia M."/>
            <person name="Maruyama S."/>
            <person name="Arias M.C."/>
            <person name="Ball S.G."/>
            <person name="Gile G.H."/>
            <person name="Hirakawa Y."/>
            <person name="Hopkins J.F."/>
            <person name="Kuo A."/>
            <person name="Rensing S.A."/>
            <person name="Schmutz J."/>
            <person name="Symeonidi A."/>
            <person name="Elias M."/>
            <person name="Eveleigh R.J."/>
            <person name="Herman E.K."/>
            <person name="Klute M.J."/>
            <person name="Nakayama T."/>
            <person name="Obornik M."/>
            <person name="Reyes-Prieto A."/>
            <person name="Armbrust E.V."/>
            <person name="Aves S.J."/>
            <person name="Beiko R.G."/>
            <person name="Coutinho P."/>
            <person name="Dacks J.B."/>
            <person name="Durnford D.G."/>
            <person name="Fast N.M."/>
            <person name="Green B.R."/>
            <person name="Grisdale C.J."/>
            <person name="Hempel F."/>
            <person name="Henrissat B."/>
            <person name="Hoppner M.P."/>
            <person name="Ishida K."/>
            <person name="Kim E."/>
            <person name="Koreny L."/>
            <person name="Kroth P.G."/>
            <person name="Liu Y."/>
            <person name="Malik S.B."/>
            <person name="Maier U.G."/>
            <person name="McRose D."/>
            <person name="Mock T."/>
            <person name="Neilson J.A."/>
            <person name="Onodera N.T."/>
            <person name="Poole A.M."/>
            <person name="Pritham E.J."/>
            <person name="Richards T.A."/>
            <person name="Rocap G."/>
            <person name="Roy S.W."/>
            <person name="Sarai C."/>
            <person name="Schaack S."/>
            <person name="Shirato S."/>
            <person name="Slamovits C.H."/>
            <person name="Spencer D.F."/>
            <person name="Suzuki S."/>
            <person name="Worden A.Z."/>
            <person name="Zauner S."/>
            <person name="Barry K."/>
            <person name="Bell C."/>
            <person name="Bharti A.K."/>
            <person name="Crow J.A."/>
            <person name="Grimwood J."/>
            <person name="Kramer R."/>
            <person name="Lindquist E."/>
            <person name="Lucas S."/>
            <person name="Salamov A."/>
            <person name="McFadden G.I."/>
            <person name="Lane C.E."/>
            <person name="Keeling P.J."/>
            <person name="Gray M.W."/>
            <person name="Grigoriev I.V."/>
            <person name="Archibald J.M."/>
        </authorList>
    </citation>
    <scope>NUCLEOTIDE SEQUENCE</scope>
    <source>
        <strain evidence="2 4">CCMP2712</strain>
    </source>
</reference>
<dbReference type="PaxDb" id="55529-EKX31789"/>
<protein>
    <recommendedName>
        <fullName evidence="5">DUF2723 domain-containing protein</fullName>
    </recommendedName>
</protein>
<accession>L1I7E7</accession>
<dbReference type="AlphaFoldDB" id="L1I7E7"/>
<feature type="transmembrane region" description="Helical" evidence="1">
    <location>
        <begin position="87"/>
        <end position="107"/>
    </location>
</feature>
<organism evidence="2">
    <name type="scientific">Guillardia theta (strain CCMP2712)</name>
    <name type="common">Cryptophyte</name>
    <dbReference type="NCBI Taxonomy" id="905079"/>
    <lineage>
        <taxon>Eukaryota</taxon>
        <taxon>Cryptophyceae</taxon>
        <taxon>Pyrenomonadales</taxon>
        <taxon>Geminigeraceae</taxon>
        <taxon>Guillardia</taxon>
    </lineage>
</organism>
<evidence type="ECO:0000313" key="2">
    <source>
        <dbReference type="EMBL" id="EKX31789.1"/>
    </source>
</evidence>
<dbReference type="EnsemblProtists" id="EKX31789">
    <property type="protein sequence ID" value="EKX31789"/>
    <property type="gene ID" value="GUITHDRAFT_122012"/>
</dbReference>
<keyword evidence="1" id="KW-0472">Membrane</keyword>
<keyword evidence="1" id="KW-0812">Transmembrane</keyword>
<dbReference type="GeneID" id="17288514"/>
<proteinExistence type="predicted"/>
<dbReference type="KEGG" id="gtt:GUITHDRAFT_122012"/>
<dbReference type="PANTHER" id="PTHR16214">
    <property type="entry name" value="TRANSMEMBRANE PROTEIN 260"/>
    <property type="match status" value="1"/>
</dbReference>
<dbReference type="HOGENOM" id="CLU_853777_0_0_1"/>
<reference evidence="3" key="3">
    <citation type="submission" date="2015-06" db="UniProtKB">
        <authorList>
            <consortium name="EnsemblProtists"/>
        </authorList>
    </citation>
    <scope>IDENTIFICATION</scope>
</reference>
<dbReference type="RefSeq" id="XP_005818769.1">
    <property type="nucleotide sequence ID" value="XM_005818712.1"/>
</dbReference>